<protein>
    <submittedName>
        <fullName evidence="1">Uncharacterized protein</fullName>
    </submittedName>
</protein>
<dbReference type="Proteomes" id="UP000256269">
    <property type="component" value="Unassembled WGS sequence"/>
</dbReference>
<keyword evidence="2" id="KW-1185">Reference proteome</keyword>
<proteinExistence type="predicted"/>
<dbReference type="EMBL" id="QUNO01000019">
    <property type="protein sequence ID" value="REH34827.1"/>
    <property type="molecule type" value="Genomic_DNA"/>
</dbReference>
<sequence length="127" mass="13256">MHVLVTESRAGCSSRLVAQLRELGCRVSTCHNDGAACVAVAPGGGCPLDGRDPAGVLVDVRADDPELTAREYGAVCGVRARRQVVFVHEDPGRQPAIPRGMNPHMAAVCTPALLRACADALNTERAG</sequence>
<evidence type="ECO:0000313" key="1">
    <source>
        <dbReference type="EMBL" id="REH34827.1"/>
    </source>
</evidence>
<dbReference type="AlphaFoldDB" id="A0A3E0GY01"/>
<reference evidence="1 2" key="1">
    <citation type="submission" date="2018-08" db="EMBL/GenBank/DDBJ databases">
        <title>Genomic Encyclopedia of Archaeal and Bacterial Type Strains, Phase II (KMG-II): from individual species to whole genera.</title>
        <authorList>
            <person name="Goeker M."/>
        </authorList>
    </citation>
    <scope>NUCLEOTIDE SEQUENCE [LARGE SCALE GENOMIC DNA]</scope>
    <source>
        <strain evidence="1 2">DSM 45791</strain>
    </source>
</reference>
<dbReference type="OrthoDB" id="3369278at2"/>
<comment type="caution">
    <text evidence="1">The sequence shown here is derived from an EMBL/GenBank/DDBJ whole genome shotgun (WGS) entry which is preliminary data.</text>
</comment>
<name>A0A3E0GY01_9PSEU</name>
<gene>
    <name evidence="1" type="ORF">BCF44_119103</name>
</gene>
<organism evidence="1 2">
    <name type="scientific">Kutzneria buriramensis</name>
    <dbReference type="NCBI Taxonomy" id="1045776"/>
    <lineage>
        <taxon>Bacteria</taxon>
        <taxon>Bacillati</taxon>
        <taxon>Actinomycetota</taxon>
        <taxon>Actinomycetes</taxon>
        <taxon>Pseudonocardiales</taxon>
        <taxon>Pseudonocardiaceae</taxon>
        <taxon>Kutzneria</taxon>
    </lineage>
</organism>
<evidence type="ECO:0000313" key="2">
    <source>
        <dbReference type="Proteomes" id="UP000256269"/>
    </source>
</evidence>
<dbReference type="RefSeq" id="WP_147328853.1">
    <property type="nucleotide sequence ID" value="NZ_CP144375.1"/>
</dbReference>
<accession>A0A3E0GY01</accession>